<dbReference type="EMBL" id="OZ019905">
    <property type="protein sequence ID" value="CAK9201026.1"/>
    <property type="molecule type" value="Genomic_DNA"/>
</dbReference>
<gene>
    <name evidence="2" type="ORF">CSSPTR1EN2_LOCUS5701</name>
</gene>
<evidence type="ECO:0000313" key="2">
    <source>
        <dbReference type="EMBL" id="CAK9201026.1"/>
    </source>
</evidence>
<dbReference type="Proteomes" id="UP001497512">
    <property type="component" value="Chromosome 13"/>
</dbReference>
<feature type="region of interest" description="Disordered" evidence="1">
    <location>
        <begin position="147"/>
        <end position="176"/>
    </location>
</feature>
<feature type="compositionally biased region" description="Basic and acidic residues" evidence="1">
    <location>
        <begin position="159"/>
        <end position="168"/>
    </location>
</feature>
<keyword evidence="3" id="KW-1185">Reference proteome</keyword>
<protein>
    <submittedName>
        <fullName evidence="2">Uncharacterized protein</fullName>
    </submittedName>
</protein>
<evidence type="ECO:0000313" key="3">
    <source>
        <dbReference type="Proteomes" id="UP001497512"/>
    </source>
</evidence>
<organism evidence="2 3">
    <name type="scientific">Sphagnum troendelagicum</name>
    <dbReference type="NCBI Taxonomy" id="128251"/>
    <lineage>
        <taxon>Eukaryota</taxon>
        <taxon>Viridiplantae</taxon>
        <taxon>Streptophyta</taxon>
        <taxon>Embryophyta</taxon>
        <taxon>Bryophyta</taxon>
        <taxon>Sphagnophytina</taxon>
        <taxon>Sphagnopsida</taxon>
        <taxon>Sphagnales</taxon>
        <taxon>Sphagnaceae</taxon>
        <taxon>Sphagnum</taxon>
    </lineage>
</organism>
<proteinExistence type="predicted"/>
<accession>A0ABP0TNF3</accession>
<dbReference type="PANTHER" id="PTHR36064">
    <property type="entry name" value="EMBRYO DEFECTIVE 2735"/>
    <property type="match status" value="1"/>
</dbReference>
<name>A0ABP0TNF3_9BRYO</name>
<reference evidence="2" key="1">
    <citation type="submission" date="2024-02" db="EMBL/GenBank/DDBJ databases">
        <authorList>
            <consortium name="ELIXIR-Norway"/>
            <consortium name="Elixir Norway"/>
        </authorList>
    </citation>
    <scope>NUCLEOTIDE SEQUENCE</scope>
</reference>
<sequence>MKLGVAWRNIKNYVKHDLKEIAFPSAMPNPPSFKPKLYRKLTLRDFFEIVRKSTTLYAKSWTRAGISKEEWKELGLVEEDDPEVAQKKEPDEPSSVEEIALAARAGAEHIRPALQRLYMTRATAYRDALKSFVEGYQEGIAEVLAEKKKPTEHPGSTEAKVKVTERHNVHTSNSKP</sequence>
<evidence type="ECO:0000256" key="1">
    <source>
        <dbReference type="SAM" id="MobiDB-lite"/>
    </source>
</evidence>